<dbReference type="Gene3D" id="3.30.1540.10">
    <property type="entry name" value="formyl-coa transferase, domain 3"/>
    <property type="match status" value="1"/>
</dbReference>
<dbReference type="Pfam" id="PF02515">
    <property type="entry name" value="CoA_transf_3"/>
    <property type="match status" value="1"/>
</dbReference>
<dbReference type="InterPro" id="IPR003673">
    <property type="entry name" value="CoA-Trfase_fam_III"/>
</dbReference>
<evidence type="ECO:0000256" key="1">
    <source>
        <dbReference type="ARBA" id="ARBA00022679"/>
    </source>
</evidence>
<dbReference type="SUPFAM" id="SSF89796">
    <property type="entry name" value="CoA-transferase family III (CaiB/BaiF)"/>
    <property type="match status" value="1"/>
</dbReference>
<protein>
    <submittedName>
        <fullName evidence="2">CoA transferase</fullName>
    </submittedName>
</protein>
<evidence type="ECO:0000313" key="2">
    <source>
        <dbReference type="EMBL" id="TSH92679.1"/>
    </source>
</evidence>
<evidence type="ECO:0000313" key="3">
    <source>
        <dbReference type="Proteomes" id="UP000318405"/>
    </source>
</evidence>
<dbReference type="InterPro" id="IPR044855">
    <property type="entry name" value="CoA-Trfase_III_dom3_sf"/>
</dbReference>
<dbReference type="EMBL" id="VLTJ01000029">
    <property type="protein sequence ID" value="TSH92679.1"/>
    <property type="molecule type" value="Genomic_DNA"/>
</dbReference>
<dbReference type="Proteomes" id="UP000318405">
    <property type="component" value="Unassembled WGS sequence"/>
</dbReference>
<organism evidence="2 3">
    <name type="scientific">Verticiella sediminum</name>
    <dbReference type="NCBI Taxonomy" id="1247510"/>
    <lineage>
        <taxon>Bacteria</taxon>
        <taxon>Pseudomonadati</taxon>
        <taxon>Pseudomonadota</taxon>
        <taxon>Betaproteobacteria</taxon>
        <taxon>Burkholderiales</taxon>
        <taxon>Alcaligenaceae</taxon>
        <taxon>Verticiella</taxon>
    </lineage>
</organism>
<dbReference type="PANTHER" id="PTHR48207:SF3">
    <property type="entry name" value="SUCCINATE--HYDROXYMETHYLGLUTARATE COA-TRANSFERASE"/>
    <property type="match status" value="1"/>
</dbReference>
<proteinExistence type="predicted"/>
<accession>A0A556AIH8</accession>
<dbReference type="OrthoDB" id="9058532at2"/>
<keyword evidence="3" id="KW-1185">Reference proteome</keyword>
<comment type="caution">
    <text evidence="2">The sequence shown here is derived from an EMBL/GenBank/DDBJ whole genome shotgun (WGS) entry which is preliminary data.</text>
</comment>
<keyword evidence="1 2" id="KW-0808">Transferase</keyword>
<dbReference type="AlphaFoldDB" id="A0A556AIH8"/>
<dbReference type="InterPro" id="IPR050483">
    <property type="entry name" value="CoA-transferase_III_domain"/>
</dbReference>
<gene>
    <name evidence="2" type="ORF">FOZ76_14785</name>
</gene>
<reference evidence="2 3" key="1">
    <citation type="submission" date="2019-07" db="EMBL/GenBank/DDBJ databases">
        <title>Qingshengfaniella alkalisoli gen. nov., sp. nov., isolated from saline soil.</title>
        <authorList>
            <person name="Xu L."/>
            <person name="Huang X.-X."/>
            <person name="Sun J.-Q."/>
        </authorList>
    </citation>
    <scope>NUCLEOTIDE SEQUENCE [LARGE SCALE GENOMIC DNA]</scope>
    <source>
        <strain evidence="2 3">DSM 27279</strain>
    </source>
</reference>
<dbReference type="InterPro" id="IPR023606">
    <property type="entry name" value="CoA-Trfase_III_dom_1_sf"/>
</dbReference>
<dbReference type="PANTHER" id="PTHR48207">
    <property type="entry name" value="SUCCINATE--HYDROXYMETHYLGLUTARATE COA-TRANSFERASE"/>
    <property type="match status" value="1"/>
</dbReference>
<dbReference type="Gene3D" id="3.40.50.10540">
    <property type="entry name" value="Crotonobetainyl-coa:carnitine coa-transferase, domain 1"/>
    <property type="match status" value="1"/>
</dbReference>
<name>A0A556AIH8_9BURK</name>
<sequence>MASKRFGKFAANVARARCPAPRRPWYIAKAVRWPCIARSFWPGLSISKDHRMAPLSGIRVVDLTRFISGPYLTMFLGDLGADVIKIEHPLDGDATRRWGSGPFPSDNPYYLSVNRNKRSIGLDLKHADGMQTLEALIAKSDVLVINAIAGALEQLGLSETRLRAINPQCVICEITGYGDRGPDRRRGAFDFTIQAESGMMALNGDPDGSPMKVGAPIMDVLTGLTACIAVQSALYERQSTGRAPKVSTSMMETALACMPNIVSDYLVAGIFPHRYGNAHPNLVPYEVYETSDRWLALGLGNEPQWKRLCTLIERPDLRDDERFSINTARIAHREALNQQLKPVFAAQPLAWWLQSLARNAIPCAAVNTVADALDSEQIRAMGMVQDVEHPLYRSIKMVRSPISIDGNPLPIRRPPPCLGQHTDDILSGVLGLAPERIAALRASGAVSGTAPSAV</sequence>
<dbReference type="GO" id="GO:0008410">
    <property type="term" value="F:CoA-transferase activity"/>
    <property type="evidence" value="ECO:0007669"/>
    <property type="project" value="TreeGrafter"/>
</dbReference>